<dbReference type="PANTHER" id="PTHR21240:SF28">
    <property type="entry name" value="ISO-OROTATE DECARBOXYLASE (EUROFUNG)"/>
    <property type="match status" value="1"/>
</dbReference>
<dbReference type="InterPro" id="IPR032466">
    <property type="entry name" value="Metal_Hydrolase"/>
</dbReference>
<protein>
    <recommendedName>
        <fullName evidence="3">Amidohydrolase-related domain-containing protein</fullName>
    </recommendedName>
</protein>
<dbReference type="SUPFAM" id="SSF51556">
    <property type="entry name" value="Metallo-dependent hydrolases"/>
    <property type="match status" value="1"/>
</dbReference>
<reference evidence="4" key="1">
    <citation type="submission" date="2019-08" db="EMBL/GenBank/DDBJ databases">
        <authorList>
            <person name="Kucharzyk K."/>
            <person name="Murdoch R.W."/>
            <person name="Higgins S."/>
            <person name="Loffler F."/>
        </authorList>
    </citation>
    <scope>NUCLEOTIDE SEQUENCE</scope>
</reference>
<dbReference type="InterPro" id="IPR032465">
    <property type="entry name" value="ACMSD"/>
</dbReference>
<dbReference type="GO" id="GO:0016787">
    <property type="term" value="F:hydrolase activity"/>
    <property type="evidence" value="ECO:0007669"/>
    <property type="project" value="InterPro"/>
</dbReference>
<feature type="transmembrane region" description="Helical" evidence="2">
    <location>
        <begin position="20"/>
        <end position="37"/>
    </location>
</feature>
<keyword evidence="1" id="KW-0456">Lyase</keyword>
<evidence type="ECO:0000313" key="4">
    <source>
        <dbReference type="EMBL" id="MPM35007.1"/>
    </source>
</evidence>
<dbReference type="EMBL" id="VSSQ01007151">
    <property type="protein sequence ID" value="MPM35007.1"/>
    <property type="molecule type" value="Genomic_DNA"/>
</dbReference>
<evidence type="ECO:0000259" key="3">
    <source>
        <dbReference type="Pfam" id="PF04909"/>
    </source>
</evidence>
<evidence type="ECO:0000256" key="1">
    <source>
        <dbReference type="ARBA" id="ARBA00023239"/>
    </source>
</evidence>
<keyword evidence="2" id="KW-1133">Transmembrane helix</keyword>
<dbReference type="CDD" id="cd01292">
    <property type="entry name" value="metallo-dependent_hydrolases"/>
    <property type="match status" value="1"/>
</dbReference>
<keyword evidence="2" id="KW-0472">Membrane</keyword>
<proteinExistence type="predicted"/>
<organism evidence="4">
    <name type="scientific">bioreactor metagenome</name>
    <dbReference type="NCBI Taxonomy" id="1076179"/>
    <lineage>
        <taxon>unclassified sequences</taxon>
        <taxon>metagenomes</taxon>
        <taxon>ecological metagenomes</taxon>
    </lineage>
</organism>
<dbReference type="AlphaFoldDB" id="A0A644Z336"/>
<dbReference type="GO" id="GO:0019748">
    <property type="term" value="P:secondary metabolic process"/>
    <property type="evidence" value="ECO:0007669"/>
    <property type="project" value="TreeGrafter"/>
</dbReference>
<keyword evidence="2" id="KW-0812">Transmembrane</keyword>
<name>A0A644Z336_9ZZZZ</name>
<dbReference type="InterPro" id="IPR006680">
    <property type="entry name" value="Amidohydro-rel"/>
</dbReference>
<dbReference type="GO" id="GO:0005737">
    <property type="term" value="C:cytoplasm"/>
    <property type="evidence" value="ECO:0007669"/>
    <property type="project" value="TreeGrafter"/>
</dbReference>
<accession>A0A644Z336</accession>
<dbReference type="PANTHER" id="PTHR21240">
    <property type="entry name" value="2-AMINO-3-CARBOXYLMUCONATE-6-SEMIALDEHYDE DECARBOXYLASE"/>
    <property type="match status" value="1"/>
</dbReference>
<comment type="caution">
    <text evidence="4">The sequence shown here is derived from an EMBL/GenBank/DDBJ whole genome shotgun (WGS) entry which is preliminary data.</text>
</comment>
<dbReference type="GO" id="GO:0016831">
    <property type="term" value="F:carboxy-lyase activity"/>
    <property type="evidence" value="ECO:0007669"/>
    <property type="project" value="InterPro"/>
</dbReference>
<evidence type="ECO:0000256" key="2">
    <source>
        <dbReference type="SAM" id="Phobius"/>
    </source>
</evidence>
<sequence length="298" mass="33727">MQKRLRRNNGKKRRSIANLILYVAKIKNGGIVFPMIIDFHTHVFPHKIADAAMTKLQHQCGVPYYAPATAESLVKTMDACGVDKSVVLNIVTKETQHEDVLSFAKEIDSERLISFGSVMPGSEYALEYVWKISDEGLKGMKLHPPLQRIDVDDKRLFPVYDLARALNLVVIFHAGWDATYRDEMRASVEMTINVVNNFPGLKLVAAHMGGLRIARDVFDRLAGKYELYFDTAYAADPWLDKGMFRDIIRRHGAEHILLGSDYPWHLPSMEIDLIKSLDIGEEETEMILGENAARLLGL</sequence>
<dbReference type="Pfam" id="PF04909">
    <property type="entry name" value="Amidohydro_2"/>
    <property type="match status" value="1"/>
</dbReference>
<gene>
    <name evidence="4" type="ORF">SDC9_81597</name>
</gene>
<dbReference type="Gene3D" id="3.20.20.140">
    <property type="entry name" value="Metal-dependent hydrolases"/>
    <property type="match status" value="1"/>
</dbReference>
<feature type="domain" description="Amidohydrolase-related" evidence="3">
    <location>
        <begin position="37"/>
        <end position="298"/>
    </location>
</feature>